<reference evidence="2" key="1">
    <citation type="submission" date="2016-10" db="EMBL/GenBank/DDBJ databases">
        <authorList>
            <person name="Varghese N."/>
            <person name="Submissions S."/>
        </authorList>
    </citation>
    <scope>NUCLEOTIDE SEQUENCE [LARGE SCALE GENOMIC DNA]</scope>
    <source>
        <strain evidence="2">DSM 17038</strain>
    </source>
</reference>
<organism evidence="1 2">
    <name type="scientific">Desulfotruncus arcticus DSM 17038</name>
    <dbReference type="NCBI Taxonomy" id="1121424"/>
    <lineage>
        <taxon>Bacteria</taxon>
        <taxon>Bacillati</taxon>
        <taxon>Bacillota</taxon>
        <taxon>Clostridia</taxon>
        <taxon>Eubacteriales</taxon>
        <taxon>Desulfallaceae</taxon>
        <taxon>Desulfotruncus</taxon>
    </lineage>
</organism>
<keyword evidence="2" id="KW-1185">Reference proteome</keyword>
<protein>
    <submittedName>
        <fullName evidence="1">Uncharacterized protein</fullName>
    </submittedName>
</protein>
<dbReference type="STRING" id="341036.SAMN05660649_00066"/>
<name>A0A1I2MPA8_9FIRM</name>
<dbReference type="Proteomes" id="UP000199337">
    <property type="component" value="Unassembled WGS sequence"/>
</dbReference>
<dbReference type="EMBL" id="FOOX01000001">
    <property type="protein sequence ID" value="SFF93282.1"/>
    <property type="molecule type" value="Genomic_DNA"/>
</dbReference>
<evidence type="ECO:0000313" key="2">
    <source>
        <dbReference type="Proteomes" id="UP000199337"/>
    </source>
</evidence>
<sequence>MVLIGVAISVNGVPIRLTDERWKHIVIGHPELKDLFTEVINTIREPLSVRLGNNDELLAVQRIGGRYIHRGSLSGDQYKGWFYNYCFYYKEN</sequence>
<evidence type="ECO:0000313" key="1">
    <source>
        <dbReference type="EMBL" id="SFF93282.1"/>
    </source>
</evidence>
<proteinExistence type="predicted"/>
<dbReference type="AlphaFoldDB" id="A0A1I2MPA8"/>
<gene>
    <name evidence="1" type="ORF">SAMN05660649_00066</name>
</gene>
<accession>A0A1I2MPA8</accession>
<dbReference type="RefSeq" id="WP_207648108.1">
    <property type="nucleotide sequence ID" value="NZ_FOOX01000001.1"/>
</dbReference>